<reference evidence="2 3" key="1">
    <citation type="submission" date="2016-02" db="EMBL/GenBank/DDBJ databases">
        <authorList>
            <person name="Teng J.L."/>
            <person name="Tang Y."/>
            <person name="Huang Y."/>
            <person name="Guo F."/>
            <person name="Wei W."/>
            <person name="Chen J.H."/>
            <person name="Wong S.Y."/>
            <person name="Lau S.K."/>
            <person name="Woo P.C."/>
        </authorList>
    </citation>
    <scope>NUCLEOTIDE SEQUENCE [LARGE SCALE GENOMIC DNA]</scope>
    <source>
        <strain evidence="2 3">JCM 13375</strain>
    </source>
</reference>
<dbReference type="RefSeq" id="WP_068745137.1">
    <property type="nucleotide sequence ID" value="NZ_LSRE01000012.1"/>
</dbReference>
<dbReference type="SUPFAM" id="SSF51735">
    <property type="entry name" value="NAD(P)-binding Rossmann-fold domains"/>
    <property type="match status" value="1"/>
</dbReference>
<dbReference type="Proteomes" id="UP000070409">
    <property type="component" value="Unassembled WGS sequence"/>
</dbReference>
<dbReference type="PRINTS" id="PR01713">
    <property type="entry name" value="NUCEPIMERASE"/>
</dbReference>
<accession>A0A137ZKB5</accession>
<keyword evidence="3" id="KW-1185">Reference proteome</keyword>
<dbReference type="Gene3D" id="3.90.25.10">
    <property type="entry name" value="UDP-galactose 4-epimerase, domain 1"/>
    <property type="match status" value="1"/>
</dbReference>
<dbReference type="PANTHER" id="PTHR43245">
    <property type="entry name" value="BIFUNCTIONAL POLYMYXIN RESISTANCE PROTEIN ARNA"/>
    <property type="match status" value="1"/>
</dbReference>
<dbReference type="InterPro" id="IPR050177">
    <property type="entry name" value="Lipid_A_modif_metabolic_enz"/>
</dbReference>
<evidence type="ECO:0000313" key="3">
    <source>
        <dbReference type="Proteomes" id="UP000070409"/>
    </source>
</evidence>
<gene>
    <name evidence="2" type="ORF">AXK61_03420</name>
</gene>
<dbReference type="Gene3D" id="3.40.50.720">
    <property type="entry name" value="NAD(P)-binding Rossmann-like Domain"/>
    <property type="match status" value="2"/>
</dbReference>
<dbReference type="InterPro" id="IPR036291">
    <property type="entry name" value="NAD(P)-bd_dom_sf"/>
</dbReference>
<evidence type="ECO:0000259" key="1">
    <source>
        <dbReference type="Pfam" id="PF01370"/>
    </source>
</evidence>
<evidence type="ECO:0000313" key="2">
    <source>
        <dbReference type="EMBL" id="KXO98641.1"/>
    </source>
</evidence>
<dbReference type="PANTHER" id="PTHR43245:SF13">
    <property type="entry name" value="UDP-D-APIOSE_UDP-D-XYLOSE SYNTHASE 2"/>
    <property type="match status" value="1"/>
</dbReference>
<comment type="caution">
    <text evidence="2">The sequence shown here is derived from an EMBL/GenBank/DDBJ whole genome shotgun (WGS) entry which is preliminary data.</text>
</comment>
<feature type="domain" description="NAD-dependent epimerase/dehydratase" evidence="1">
    <location>
        <begin position="162"/>
        <end position="273"/>
    </location>
</feature>
<dbReference type="EMBL" id="LSRE01000012">
    <property type="protein sequence ID" value="KXO98641.1"/>
    <property type="molecule type" value="Genomic_DNA"/>
</dbReference>
<feature type="domain" description="NAD-dependent epimerase/dehydratase" evidence="1">
    <location>
        <begin position="3"/>
        <end position="126"/>
    </location>
</feature>
<name>A0A137ZKB5_9ACTN</name>
<dbReference type="Pfam" id="PF01370">
    <property type="entry name" value="Epimerase"/>
    <property type="match status" value="2"/>
</dbReference>
<sequence>MRVLLTGAAGFIGSHISDLLDAGGEHEVVGIDTMLPQAHDTDATPDGVRRLDLLDAQGLDDALRGVDVVCHQAAAVGAGVDAADAPLFAANNDLGTAELLAAMARVGCRRLVLASSMVVYGDGAFVDADGRPATPLPRTVDDLRAGRFERILPDGAVARWAPTREEAPIAPNGLYAASKAAQEFYAAAWTRATGGSVIALRYHNVYGPRMPRDTPYAGVASIFRSALAARRAPRVFEDGRQTRDFVHVRDVARANLLALHAEPREAFRTYNVCSGVPVTIGEVARILARDTADAPEPVVTGEFRAPDVRHIVADPARAAAELGFTAAIGPERGLAEFATAPLR</sequence>
<organism evidence="2 3">
    <name type="scientific">Tsukamurella pseudospumae</name>
    <dbReference type="NCBI Taxonomy" id="239498"/>
    <lineage>
        <taxon>Bacteria</taxon>
        <taxon>Bacillati</taxon>
        <taxon>Actinomycetota</taxon>
        <taxon>Actinomycetes</taxon>
        <taxon>Mycobacteriales</taxon>
        <taxon>Tsukamurellaceae</taxon>
        <taxon>Tsukamurella</taxon>
    </lineage>
</organism>
<proteinExistence type="predicted"/>
<dbReference type="InterPro" id="IPR001509">
    <property type="entry name" value="Epimerase_deHydtase"/>
</dbReference>
<protein>
    <submittedName>
        <fullName evidence="2">NAD-dependent dehydratase</fullName>
    </submittedName>
</protein>